<dbReference type="AlphaFoldDB" id="A0AAN7UEI4"/>
<keyword evidence="2" id="KW-1185">Reference proteome</keyword>
<reference evidence="1 2" key="1">
    <citation type="submission" date="2023-10" db="EMBL/GenBank/DDBJ databases">
        <title>Draft genome sequence of Xylaria bambusicola isolate GMP-LS, the root and basal stem rot pathogen of sugarcane in Indonesia.</title>
        <authorList>
            <person name="Selvaraj P."/>
            <person name="Muralishankar V."/>
            <person name="Muruganantham S."/>
            <person name="Sp S."/>
            <person name="Haryani S."/>
            <person name="Lau K.J.X."/>
            <person name="Naqvi N.I."/>
        </authorList>
    </citation>
    <scope>NUCLEOTIDE SEQUENCE [LARGE SCALE GENOMIC DNA]</scope>
    <source>
        <strain evidence="1">GMP-LS</strain>
    </source>
</reference>
<protein>
    <submittedName>
        <fullName evidence="1">Uncharacterized protein</fullName>
    </submittedName>
</protein>
<evidence type="ECO:0000313" key="1">
    <source>
        <dbReference type="EMBL" id="KAK5627343.1"/>
    </source>
</evidence>
<comment type="caution">
    <text evidence="1">The sequence shown here is derived from an EMBL/GenBank/DDBJ whole genome shotgun (WGS) entry which is preliminary data.</text>
</comment>
<accession>A0AAN7UEI4</accession>
<name>A0AAN7UEI4_9PEZI</name>
<dbReference type="EMBL" id="JAWHQM010000005">
    <property type="protein sequence ID" value="KAK5627343.1"/>
    <property type="molecule type" value="Genomic_DNA"/>
</dbReference>
<dbReference type="Proteomes" id="UP001305414">
    <property type="component" value="Unassembled WGS sequence"/>
</dbReference>
<organism evidence="1 2">
    <name type="scientific">Xylaria bambusicola</name>
    <dbReference type="NCBI Taxonomy" id="326684"/>
    <lineage>
        <taxon>Eukaryota</taxon>
        <taxon>Fungi</taxon>
        <taxon>Dikarya</taxon>
        <taxon>Ascomycota</taxon>
        <taxon>Pezizomycotina</taxon>
        <taxon>Sordariomycetes</taxon>
        <taxon>Xylariomycetidae</taxon>
        <taxon>Xylariales</taxon>
        <taxon>Xylariaceae</taxon>
        <taxon>Xylaria</taxon>
    </lineage>
</organism>
<gene>
    <name evidence="1" type="ORF">RRF57_003058</name>
</gene>
<evidence type="ECO:0000313" key="2">
    <source>
        <dbReference type="Proteomes" id="UP001305414"/>
    </source>
</evidence>
<proteinExistence type="predicted"/>
<sequence length="195" mass="22249">MGAPAQNPEPEGVIPSSMGILYYYLRKVFPLLDVDMHPEAESLSFIGQENYEIALRGMTDEATAVLESQQEENETFTRDLARLFNTLVYVQSAEDISQTGKYIHEVSQQLAQAGQQYQEKFPIRAEAMEVFQRDAEGKMAVHVGPRWPEFREVAIQDMKELCDKHDICIQRLGVLTETAKRQHAELLKRMKEVSA</sequence>